<evidence type="ECO:0000313" key="1">
    <source>
        <dbReference type="Proteomes" id="UP000887564"/>
    </source>
</evidence>
<dbReference type="Proteomes" id="UP000887564">
    <property type="component" value="Unplaced"/>
</dbReference>
<organism evidence="1 2">
    <name type="scientific">Parascaris equorum</name>
    <name type="common">Equine roundworm</name>
    <dbReference type="NCBI Taxonomy" id="6256"/>
    <lineage>
        <taxon>Eukaryota</taxon>
        <taxon>Metazoa</taxon>
        <taxon>Ecdysozoa</taxon>
        <taxon>Nematoda</taxon>
        <taxon>Chromadorea</taxon>
        <taxon>Rhabditida</taxon>
        <taxon>Spirurina</taxon>
        <taxon>Ascaridomorpha</taxon>
        <taxon>Ascaridoidea</taxon>
        <taxon>Ascarididae</taxon>
        <taxon>Parascaris</taxon>
    </lineage>
</organism>
<accession>A0A914S2V3</accession>
<reference evidence="2" key="1">
    <citation type="submission" date="2022-11" db="UniProtKB">
        <authorList>
            <consortium name="WormBaseParasite"/>
        </authorList>
    </citation>
    <scope>IDENTIFICATION</scope>
</reference>
<keyword evidence="1" id="KW-1185">Reference proteome</keyword>
<evidence type="ECO:0000313" key="2">
    <source>
        <dbReference type="WBParaSite" id="PEQ_0000863601-mRNA-1"/>
    </source>
</evidence>
<proteinExistence type="predicted"/>
<name>A0A914S2V3_PAREQ</name>
<protein>
    <submittedName>
        <fullName evidence="2">Uncharacterized protein</fullName>
    </submittedName>
</protein>
<sequence length="35" mass="4110">MQMILPHCILRSVPLLPLYPIFFGFVLEQHAMKLI</sequence>
<dbReference type="AlphaFoldDB" id="A0A914S2V3"/>
<dbReference type="WBParaSite" id="PEQ_0000863601-mRNA-1">
    <property type="protein sequence ID" value="PEQ_0000863601-mRNA-1"/>
    <property type="gene ID" value="PEQ_0000863601"/>
</dbReference>